<gene>
    <name evidence="1" type="ORF">GCM10009733_006640</name>
</gene>
<evidence type="ECO:0000313" key="2">
    <source>
        <dbReference type="Proteomes" id="UP001500064"/>
    </source>
</evidence>
<keyword evidence="2" id="KW-1185">Reference proteome</keyword>
<reference evidence="1 2" key="1">
    <citation type="journal article" date="2019" name="Int. J. Syst. Evol. Microbiol.">
        <title>The Global Catalogue of Microorganisms (GCM) 10K type strain sequencing project: providing services to taxonomists for standard genome sequencing and annotation.</title>
        <authorList>
            <consortium name="The Broad Institute Genomics Platform"/>
            <consortium name="The Broad Institute Genome Sequencing Center for Infectious Disease"/>
            <person name="Wu L."/>
            <person name="Ma J."/>
        </authorList>
    </citation>
    <scope>NUCLEOTIDE SEQUENCE [LARGE SCALE GENOMIC DNA]</scope>
    <source>
        <strain evidence="1 2">JCM 13929</strain>
    </source>
</reference>
<evidence type="ECO:0000313" key="1">
    <source>
        <dbReference type="EMBL" id="GAA1613221.1"/>
    </source>
</evidence>
<proteinExistence type="predicted"/>
<comment type="caution">
    <text evidence="1">The sequence shown here is derived from an EMBL/GenBank/DDBJ whole genome shotgun (WGS) entry which is preliminary data.</text>
</comment>
<accession>A0ABN2ENX0</accession>
<dbReference type="Proteomes" id="UP001500064">
    <property type="component" value="Unassembled WGS sequence"/>
</dbReference>
<organism evidence="1 2">
    <name type="scientific">Nonomuraea maheshkhaliensis</name>
    <dbReference type="NCBI Taxonomy" id="419590"/>
    <lineage>
        <taxon>Bacteria</taxon>
        <taxon>Bacillati</taxon>
        <taxon>Actinomycetota</taxon>
        <taxon>Actinomycetes</taxon>
        <taxon>Streptosporangiales</taxon>
        <taxon>Streptosporangiaceae</taxon>
        <taxon>Nonomuraea</taxon>
    </lineage>
</organism>
<protein>
    <recommendedName>
        <fullName evidence="3">DUF222 domain-containing protein</fullName>
    </recommendedName>
</protein>
<sequence>MRAGITWAAAAAAVTGGAGRWGRLRVKAWPGRRLARQAAASLITTLPQLRADMRHALTSTDRGIAVARWRSRWMLAAAMIDLVDPAAAKAVRAGGRRLHRHLMAVEVSGTAWPVGGIRRETTERITAEARCAAARWRI</sequence>
<name>A0ABN2ENX0_9ACTN</name>
<evidence type="ECO:0008006" key="3">
    <source>
        <dbReference type="Google" id="ProtNLM"/>
    </source>
</evidence>
<dbReference type="RefSeq" id="WP_346101356.1">
    <property type="nucleotide sequence ID" value="NZ_BAAAMU010000003.1"/>
</dbReference>
<dbReference type="EMBL" id="BAAAMU010000003">
    <property type="protein sequence ID" value="GAA1613221.1"/>
    <property type="molecule type" value="Genomic_DNA"/>
</dbReference>